<protein>
    <recommendedName>
        <fullName evidence="5">Tetratricopeptide repeat-like domain-containing protein</fullName>
    </recommendedName>
</protein>
<evidence type="ECO:0008006" key="5">
    <source>
        <dbReference type="Google" id="ProtNLM"/>
    </source>
</evidence>
<evidence type="ECO:0000256" key="1">
    <source>
        <dbReference type="SAM" id="MobiDB-lite"/>
    </source>
</evidence>
<dbReference type="STRING" id="246200.SPO2330"/>
<evidence type="ECO:0000256" key="2">
    <source>
        <dbReference type="SAM" id="Phobius"/>
    </source>
</evidence>
<dbReference type="eggNOG" id="COG4649">
    <property type="taxonomic scope" value="Bacteria"/>
</dbReference>
<organism evidence="3 4">
    <name type="scientific">Ruegeria pomeroyi (strain ATCC 700808 / DSM 15171 / DSS-3)</name>
    <name type="common">Silicibacter pomeroyi</name>
    <dbReference type="NCBI Taxonomy" id="246200"/>
    <lineage>
        <taxon>Bacteria</taxon>
        <taxon>Pseudomonadati</taxon>
        <taxon>Pseudomonadota</taxon>
        <taxon>Alphaproteobacteria</taxon>
        <taxon>Rhodobacterales</taxon>
        <taxon>Roseobacteraceae</taxon>
        <taxon>Ruegeria</taxon>
    </lineage>
</organism>
<dbReference type="HOGENOM" id="CLU_073302_0_0_5"/>
<name>Q5LR02_RUEPO</name>
<evidence type="ECO:0000313" key="4">
    <source>
        <dbReference type="Proteomes" id="UP000001023"/>
    </source>
</evidence>
<gene>
    <name evidence="3" type="ordered locus">SPO2330</name>
</gene>
<accession>Q5LR02</accession>
<sequence length="258" mass="26782">MRKKNAGSPPLGLPGGPGYERPEPEKVRTTGQGPGMSDTDSFIDEVTEEVRRDRMFLLLKRWGWIGGLAVVAIVGGAAWNEYSKAQATAKAQGLGDAVIAALSANDAAARAEALGAITPDSTGGAAVLALLTAAADSGKGDTAAAVARLETLAAQGDLPPVYRQIAAFKALLLQADTLPVSDRRQQFEALAQPGAPLRLLALEQLALIDIAEGDTEAALARLQSIREDAEVSTDLQQRATQLMVALGADPAPLPSRQG</sequence>
<feature type="transmembrane region" description="Helical" evidence="2">
    <location>
        <begin position="61"/>
        <end position="79"/>
    </location>
</feature>
<keyword evidence="2" id="KW-0472">Membrane</keyword>
<dbReference type="EMBL" id="CP000031">
    <property type="protein sequence ID" value="AAV95592.1"/>
    <property type="molecule type" value="Genomic_DNA"/>
</dbReference>
<dbReference type="PaxDb" id="246200-SPO2330"/>
<feature type="region of interest" description="Disordered" evidence="1">
    <location>
        <begin position="1"/>
        <end position="40"/>
    </location>
</feature>
<keyword evidence="2" id="KW-0812">Transmembrane</keyword>
<reference evidence="3 4" key="2">
    <citation type="journal article" date="2014" name="Stand. Genomic Sci.">
        <title>An updated genome annotation for the model marine bacterium Ruegeria pomeroyi DSS-3.</title>
        <authorList>
            <person name="Rivers A.R."/>
            <person name="Smith C.B."/>
            <person name="Moran M.A."/>
        </authorList>
    </citation>
    <scope>GENOME REANNOTATION</scope>
    <source>
        <strain evidence="4">ATCC 700808 / DSM 15171 / DSS-3</strain>
    </source>
</reference>
<proteinExistence type="predicted"/>
<reference evidence="3 4" key="1">
    <citation type="journal article" date="2004" name="Nature">
        <title>Genome sequence of Silicibacter pomeroyi reveals adaptations to the marine environment.</title>
        <authorList>
            <person name="Moran M.A."/>
            <person name="Buchan A."/>
            <person name="Gonzalez J.M."/>
            <person name="Heidelberg J.F."/>
            <person name="Whitman W.B."/>
            <person name="Kiene R.P."/>
            <person name="Henriksen J.R."/>
            <person name="King G.M."/>
            <person name="Belas R."/>
            <person name="Fuqua C."/>
            <person name="Brinkac L."/>
            <person name="Lewis M."/>
            <person name="Johri S."/>
            <person name="Weaver B."/>
            <person name="Pai G."/>
            <person name="Eisen J.A."/>
            <person name="Rahe E."/>
            <person name="Sheldon W.M."/>
            <person name="Ye W."/>
            <person name="Miller T.R."/>
            <person name="Carlton J."/>
            <person name="Rasko D.A."/>
            <person name="Paulsen I.T."/>
            <person name="Ren Q."/>
            <person name="Daugherty S.C."/>
            <person name="Deboy R.T."/>
            <person name="Dodson R.J."/>
            <person name="Durkin A.S."/>
            <person name="Madupu R."/>
            <person name="Nelson W.C."/>
            <person name="Sullivan S.A."/>
            <person name="Rosovitz M.J."/>
            <person name="Haft D.H."/>
            <person name="Selengut J."/>
            <person name="Ward N."/>
        </authorList>
    </citation>
    <scope>NUCLEOTIDE SEQUENCE [LARGE SCALE GENOMIC DNA]</scope>
    <source>
        <strain evidence="4">ATCC 700808 / DSM 15171 / DSS-3</strain>
    </source>
</reference>
<dbReference type="KEGG" id="sil:SPO2330"/>
<dbReference type="Proteomes" id="UP000001023">
    <property type="component" value="Chromosome"/>
</dbReference>
<evidence type="ECO:0000313" key="3">
    <source>
        <dbReference type="EMBL" id="AAV95592.1"/>
    </source>
</evidence>
<keyword evidence="2" id="KW-1133">Transmembrane helix</keyword>
<dbReference type="AlphaFoldDB" id="Q5LR02"/>
<keyword evidence="4" id="KW-1185">Reference proteome</keyword>